<evidence type="ECO:0000313" key="3">
    <source>
        <dbReference type="Proteomes" id="UP000053176"/>
    </source>
</evidence>
<keyword evidence="1" id="KW-1133">Transmembrane helix</keyword>
<accession>A0A101KTR5</accession>
<feature type="transmembrane region" description="Helical" evidence="1">
    <location>
        <begin position="55"/>
        <end position="73"/>
    </location>
</feature>
<dbReference type="OrthoDB" id="1034332at2"/>
<comment type="caution">
    <text evidence="2">The sequence shown here is derived from an EMBL/GenBank/DDBJ whole genome shotgun (WGS) entry which is preliminary data.</text>
</comment>
<evidence type="ECO:0000313" key="2">
    <source>
        <dbReference type="EMBL" id="KUM26829.1"/>
    </source>
</evidence>
<sequence length="202" mass="20782">MPTLYALKPAFQDRLRPLVERLAAIGITANGITILAALLSIAAGTAIALLPGWRIVLLLIPVVLFVRMALNAMDGMLAREHGQASTLGMYLNEICDVVSDLALILPFAAFAQFGAWGVIAFAIAAALSEFAGVLGIAAGIGRNYAGPFGKSDRALALGVVAVLTAAGVWPASIAPFVFPAMATLSLLTAINRIRAGLIGSAG</sequence>
<proteinExistence type="predicted"/>
<dbReference type="Gene3D" id="1.20.120.1760">
    <property type="match status" value="1"/>
</dbReference>
<feature type="transmembrane region" description="Helical" evidence="1">
    <location>
        <begin position="154"/>
        <end position="178"/>
    </location>
</feature>
<keyword evidence="1" id="KW-0472">Membrane</keyword>
<feature type="transmembrane region" description="Helical" evidence="1">
    <location>
        <begin position="21"/>
        <end position="49"/>
    </location>
</feature>
<dbReference type="Pfam" id="PF01066">
    <property type="entry name" value="CDP-OH_P_transf"/>
    <property type="match status" value="1"/>
</dbReference>
<evidence type="ECO:0000256" key="1">
    <source>
        <dbReference type="SAM" id="Phobius"/>
    </source>
</evidence>
<reference evidence="2 3" key="1">
    <citation type="submission" date="2015-12" db="EMBL/GenBank/DDBJ databases">
        <title>Draft genome sequence of Mesorhizobium sp. UFLA 01-765, a multitolerant efficient symbiont and plant-growth promoting strain isolated from Zn-mining soil using Leucaena leucocephala as a trap plant.</title>
        <authorList>
            <person name="Rangel W.M."/>
            <person name="Thijs S."/>
            <person name="Longatti S.M."/>
            <person name="Moreira F.M."/>
            <person name="Weyens N."/>
            <person name="Vangronsveld J."/>
            <person name="Van Hamme J.D."/>
            <person name="Bottos E.M."/>
            <person name="Rineau F."/>
        </authorList>
    </citation>
    <scope>NUCLEOTIDE SEQUENCE [LARGE SCALE GENOMIC DNA]</scope>
    <source>
        <strain evidence="2 3">UFLA 01-765</strain>
    </source>
</reference>
<gene>
    <name evidence="2" type="ORF">AU467_18945</name>
</gene>
<dbReference type="GO" id="GO:0008654">
    <property type="term" value="P:phospholipid biosynthetic process"/>
    <property type="evidence" value="ECO:0007669"/>
    <property type="project" value="InterPro"/>
</dbReference>
<name>A0A101KTR5_RHILI</name>
<dbReference type="AlphaFoldDB" id="A0A101KTR5"/>
<feature type="transmembrane region" description="Helical" evidence="1">
    <location>
        <begin position="119"/>
        <end position="142"/>
    </location>
</feature>
<dbReference type="InterPro" id="IPR043130">
    <property type="entry name" value="CDP-OH_PTrfase_TM_dom"/>
</dbReference>
<dbReference type="GO" id="GO:0016780">
    <property type="term" value="F:phosphotransferase activity, for other substituted phosphate groups"/>
    <property type="evidence" value="ECO:0007669"/>
    <property type="project" value="InterPro"/>
</dbReference>
<keyword evidence="2" id="KW-0808">Transferase</keyword>
<dbReference type="Proteomes" id="UP000053176">
    <property type="component" value="Unassembled WGS sequence"/>
</dbReference>
<dbReference type="EMBL" id="LPWA01000101">
    <property type="protein sequence ID" value="KUM26829.1"/>
    <property type="molecule type" value="Genomic_DNA"/>
</dbReference>
<dbReference type="GO" id="GO:0016020">
    <property type="term" value="C:membrane"/>
    <property type="evidence" value="ECO:0007669"/>
    <property type="project" value="InterPro"/>
</dbReference>
<feature type="transmembrane region" description="Helical" evidence="1">
    <location>
        <begin position="94"/>
        <end position="113"/>
    </location>
</feature>
<dbReference type="InterPro" id="IPR000462">
    <property type="entry name" value="CDP-OH_P_trans"/>
</dbReference>
<keyword evidence="1" id="KW-0812">Transmembrane</keyword>
<protein>
    <submittedName>
        <fullName evidence="2">CDP-alcohol phosphatidyltransferase</fullName>
    </submittedName>
</protein>
<organism evidence="2 3">
    <name type="scientific">Rhizobium loti</name>
    <name type="common">Mesorhizobium loti</name>
    <dbReference type="NCBI Taxonomy" id="381"/>
    <lineage>
        <taxon>Bacteria</taxon>
        <taxon>Pseudomonadati</taxon>
        <taxon>Pseudomonadota</taxon>
        <taxon>Alphaproteobacteria</taxon>
        <taxon>Hyphomicrobiales</taxon>
        <taxon>Phyllobacteriaceae</taxon>
        <taxon>Mesorhizobium</taxon>
    </lineage>
</organism>